<dbReference type="InterPro" id="IPR011990">
    <property type="entry name" value="TPR-like_helical_dom_sf"/>
</dbReference>
<dbReference type="AlphaFoldDB" id="A0A1X2HAZ3"/>
<feature type="compositionally biased region" description="Basic residues" evidence="1">
    <location>
        <begin position="8"/>
        <end position="18"/>
    </location>
</feature>
<accession>A0A1X2HAZ3</accession>
<dbReference type="Pfam" id="PF13432">
    <property type="entry name" value="TPR_16"/>
    <property type="match status" value="1"/>
</dbReference>
<organism evidence="2 3">
    <name type="scientific">Syncephalastrum racemosum</name>
    <name type="common">Filamentous fungus</name>
    <dbReference type="NCBI Taxonomy" id="13706"/>
    <lineage>
        <taxon>Eukaryota</taxon>
        <taxon>Fungi</taxon>
        <taxon>Fungi incertae sedis</taxon>
        <taxon>Mucoromycota</taxon>
        <taxon>Mucoromycotina</taxon>
        <taxon>Mucoromycetes</taxon>
        <taxon>Mucorales</taxon>
        <taxon>Syncephalastraceae</taxon>
        <taxon>Syncephalastrum</taxon>
    </lineage>
</organism>
<dbReference type="Proteomes" id="UP000242180">
    <property type="component" value="Unassembled WGS sequence"/>
</dbReference>
<evidence type="ECO:0000313" key="3">
    <source>
        <dbReference type="Proteomes" id="UP000242180"/>
    </source>
</evidence>
<evidence type="ECO:0000256" key="1">
    <source>
        <dbReference type="SAM" id="MobiDB-lite"/>
    </source>
</evidence>
<dbReference type="OrthoDB" id="5328412at2759"/>
<feature type="region of interest" description="Disordered" evidence="1">
    <location>
        <begin position="173"/>
        <end position="226"/>
    </location>
</feature>
<comment type="caution">
    <text evidence="2">The sequence shown here is derived from an EMBL/GenBank/DDBJ whole genome shotgun (WGS) entry which is preliminary data.</text>
</comment>
<feature type="compositionally biased region" description="Basic and acidic residues" evidence="1">
    <location>
        <begin position="173"/>
        <end position="201"/>
    </location>
</feature>
<keyword evidence="3" id="KW-1185">Reference proteome</keyword>
<dbReference type="Gene3D" id="1.25.40.10">
    <property type="entry name" value="Tetratricopeptide repeat domain"/>
    <property type="match status" value="2"/>
</dbReference>
<evidence type="ECO:0000313" key="2">
    <source>
        <dbReference type="EMBL" id="ORY95798.1"/>
    </source>
</evidence>
<dbReference type="EMBL" id="MCGN01000006">
    <property type="protein sequence ID" value="ORY95798.1"/>
    <property type="molecule type" value="Genomic_DNA"/>
</dbReference>
<dbReference type="OMA" id="MRFFMRA"/>
<reference evidence="2 3" key="1">
    <citation type="submission" date="2016-07" db="EMBL/GenBank/DDBJ databases">
        <title>Pervasive Adenine N6-methylation of Active Genes in Fungi.</title>
        <authorList>
            <consortium name="DOE Joint Genome Institute"/>
            <person name="Mondo S.J."/>
            <person name="Dannebaum R.O."/>
            <person name="Kuo R.C."/>
            <person name="Labutti K."/>
            <person name="Haridas S."/>
            <person name="Kuo A."/>
            <person name="Salamov A."/>
            <person name="Ahrendt S.R."/>
            <person name="Lipzen A."/>
            <person name="Sullivan W."/>
            <person name="Andreopoulos W.B."/>
            <person name="Clum A."/>
            <person name="Lindquist E."/>
            <person name="Daum C."/>
            <person name="Ramamoorthy G.K."/>
            <person name="Gryganskyi A."/>
            <person name="Culley D."/>
            <person name="Magnuson J.K."/>
            <person name="James T.Y."/>
            <person name="O'Malley M.A."/>
            <person name="Stajich J.E."/>
            <person name="Spatafora J.W."/>
            <person name="Visel A."/>
            <person name="Grigoriev I.V."/>
        </authorList>
    </citation>
    <scope>NUCLEOTIDE SEQUENCE [LARGE SCALE GENOMIC DNA]</scope>
    <source>
        <strain evidence="2 3">NRRL 2496</strain>
    </source>
</reference>
<sequence length="504" mass="56731">MPPTPRRPLPKPKSKKKSKAPETFDDFIEAGIDSEEQGERYGTGERAVHYYGRAASQYGQAYALKSDDADCLYNWGRVLYILVGLLPAHTPADEKIKQLDEAIAKFRQVLKLERGKTDAQFNLAQALHMRSEILQESSEIENSYSQSAMALQEAIELFERVYGDQENEYKNQRHVHEDASASDSETHAAPKDTSETTHEAEPEATPSDATTANQDDNEEMTVTEVEPTTVYSLIETLVCLGDTLTTMASMLASFQTSVNMFSKARTQLATAEKWLATVPTDQHDTKEYAHARIQIHLKEAQSFSALADRTMIASSKVDHQLYNVAVERLDAVLAREPRHVEALCDRGDVLMAYGDACTRQDGPLPKDVWQILSKADKSYKEALAIEPKNLGIINKLGDLSMIRSMLDLPVAERNRAQLLKNAEFYYKLAVETDRQDLMHGWIGWALSTWALEEWADVPGKRAEATKILNTWVKRGGTNELFGNIAEDSEILDEEFVEWVNDEFF</sequence>
<gene>
    <name evidence="2" type="ORF">BCR43DRAFT_557715</name>
</gene>
<dbReference type="SUPFAM" id="SSF48452">
    <property type="entry name" value="TPR-like"/>
    <property type="match status" value="2"/>
</dbReference>
<proteinExistence type="predicted"/>
<dbReference type="Pfam" id="PF06552">
    <property type="entry name" value="TOM20_plant"/>
    <property type="match status" value="1"/>
</dbReference>
<dbReference type="InParanoid" id="A0A1X2HAZ3"/>
<name>A0A1X2HAZ3_SYNRA</name>
<protein>
    <submittedName>
        <fullName evidence="2">Uncharacterized protein</fullName>
    </submittedName>
</protein>
<feature type="region of interest" description="Disordered" evidence="1">
    <location>
        <begin position="1"/>
        <end position="21"/>
    </location>
</feature>